<dbReference type="SUPFAM" id="SSF57850">
    <property type="entry name" value="RING/U-box"/>
    <property type="match status" value="1"/>
</dbReference>
<proteinExistence type="predicted"/>
<dbReference type="AlphaFoldDB" id="A0A8H3VWX3"/>
<keyword evidence="6" id="KW-1185">Reference proteome</keyword>
<dbReference type="Proteomes" id="UP000490939">
    <property type="component" value="Unassembled WGS sequence"/>
</dbReference>
<organism evidence="4 6">
    <name type="scientific">Venturia inaequalis</name>
    <name type="common">Apple scab fungus</name>
    <dbReference type="NCBI Taxonomy" id="5025"/>
    <lineage>
        <taxon>Eukaryota</taxon>
        <taxon>Fungi</taxon>
        <taxon>Dikarya</taxon>
        <taxon>Ascomycota</taxon>
        <taxon>Pezizomycotina</taxon>
        <taxon>Dothideomycetes</taxon>
        <taxon>Pleosporomycetidae</taxon>
        <taxon>Venturiales</taxon>
        <taxon>Venturiaceae</taxon>
        <taxon>Venturia</taxon>
    </lineage>
</organism>
<dbReference type="PROSITE" id="PS50089">
    <property type="entry name" value="ZF_RING_2"/>
    <property type="match status" value="1"/>
</dbReference>
<comment type="caution">
    <text evidence="4">The sequence shown here is derived from an EMBL/GenBank/DDBJ whole genome shotgun (WGS) entry which is preliminary data.</text>
</comment>
<dbReference type="InterPro" id="IPR001841">
    <property type="entry name" value="Znf_RING"/>
</dbReference>
<dbReference type="GO" id="GO:0008270">
    <property type="term" value="F:zinc ion binding"/>
    <property type="evidence" value="ECO:0007669"/>
    <property type="project" value="UniProtKB-KW"/>
</dbReference>
<accession>A0A8H3VWX3</accession>
<dbReference type="InterPro" id="IPR013083">
    <property type="entry name" value="Znf_RING/FYVE/PHD"/>
</dbReference>
<evidence type="ECO:0000313" key="6">
    <source>
        <dbReference type="Proteomes" id="UP000490939"/>
    </source>
</evidence>
<protein>
    <recommendedName>
        <fullName evidence="2">RING-type domain-containing protein</fullName>
    </recommendedName>
</protein>
<evidence type="ECO:0000259" key="2">
    <source>
        <dbReference type="PROSITE" id="PS50089"/>
    </source>
</evidence>
<dbReference type="Proteomes" id="UP000447873">
    <property type="component" value="Unassembled WGS sequence"/>
</dbReference>
<evidence type="ECO:0000313" key="5">
    <source>
        <dbReference type="Proteomes" id="UP000447873"/>
    </source>
</evidence>
<dbReference type="EMBL" id="WNWR01000009">
    <property type="protein sequence ID" value="KAE9994309.1"/>
    <property type="molecule type" value="Genomic_DNA"/>
</dbReference>
<name>A0A8H3VWX3_VENIN</name>
<sequence length="305" mass="34725">MTSQQQQLSNSALQHQHKVSPTFLIPHGTTRIPQLYPDEVIPPRKELLIANQLIMTLPATELVDFAPKPQGGQNAAPARAIKVSPRKESFRDSLERVNKYHGDTHWRISHAKNEGSVAFEDEVGSPCLRENAHYKIPLEEWKALLATKSADVTTPGLLVLPSLLHELETNRLISNPIVFAALWREAHAAINYWPLAFICLNKLVFRKYFLTEIMRPREESDLDTGGESDDSSEGRCCICFQEYGSEFSCGRALTCAFCPCKGHFGETCARAWIMENFDCPSCRCKTEEWTLKWDEETWDADEFHW</sequence>
<evidence type="ECO:0000313" key="4">
    <source>
        <dbReference type="EMBL" id="KAE9994309.1"/>
    </source>
</evidence>
<feature type="domain" description="RING-type" evidence="2">
    <location>
        <begin position="236"/>
        <end position="283"/>
    </location>
</feature>
<evidence type="ECO:0000313" key="3">
    <source>
        <dbReference type="EMBL" id="KAE9971883.1"/>
    </source>
</evidence>
<keyword evidence="1" id="KW-0863">Zinc-finger</keyword>
<keyword evidence="1" id="KW-0479">Metal-binding</keyword>
<dbReference type="EMBL" id="WNWS01000285">
    <property type="protein sequence ID" value="KAE9971883.1"/>
    <property type="molecule type" value="Genomic_DNA"/>
</dbReference>
<gene>
    <name evidence="4" type="ORF">EG327_011411</name>
    <name evidence="3" type="ORF">EG328_005311</name>
</gene>
<keyword evidence="1" id="KW-0862">Zinc</keyword>
<evidence type="ECO:0000256" key="1">
    <source>
        <dbReference type="PROSITE-ProRule" id="PRU00175"/>
    </source>
</evidence>
<reference evidence="4 6" key="1">
    <citation type="submission" date="2019-07" db="EMBL/GenBank/DDBJ databases">
        <title>Venturia inaequalis Genome Resource.</title>
        <authorList>
            <person name="Lichtner F.J."/>
        </authorList>
    </citation>
    <scope>NUCLEOTIDE SEQUENCE [LARGE SCALE GENOMIC DNA]</scope>
    <source>
        <strain evidence="3 5">120213</strain>
        <strain evidence="4 6">DMI_063113</strain>
    </source>
</reference>
<dbReference type="Gene3D" id="3.30.40.10">
    <property type="entry name" value="Zinc/RING finger domain, C3HC4 (zinc finger)"/>
    <property type="match status" value="1"/>
</dbReference>